<evidence type="ECO:0000256" key="7">
    <source>
        <dbReference type="ARBA" id="ARBA00022692"/>
    </source>
</evidence>
<dbReference type="GO" id="GO:0006071">
    <property type="term" value="P:glycerol metabolic process"/>
    <property type="evidence" value="ECO:0007669"/>
    <property type="project" value="UniProtKB-KW"/>
</dbReference>
<keyword evidence="12 14" id="KW-0472">Membrane</keyword>
<dbReference type="InterPro" id="IPR007130">
    <property type="entry name" value="DAGAT"/>
</dbReference>
<proteinExistence type="inferred from homology"/>
<comment type="caution">
    <text evidence="15">The sequence shown here is derived from an EMBL/GenBank/DDBJ whole genome shotgun (WGS) entry which is preliminary data.</text>
</comment>
<dbReference type="PANTHER" id="PTHR12317">
    <property type="entry name" value="DIACYLGLYCEROL O-ACYLTRANSFERASE"/>
    <property type="match status" value="1"/>
</dbReference>
<protein>
    <recommendedName>
        <fullName evidence="14">Acyltransferase</fullName>
        <ecNumber evidence="14">2.3.1.-</ecNumber>
    </recommendedName>
</protein>
<keyword evidence="11" id="KW-0443">Lipid metabolism</keyword>
<dbReference type="GO" id="GO:0019432">
    <property type="term" value="P:triglyceride biosynthetic process"/>
    <property type="evidence" value="ECO:0007669"/>
    <property type="project" value="TreeGrafter"/>
</dbReference>
<comment type="caution">
    <text evidence="14">Lacks conserved residue(s) required for the propagation of feature annotation.</text>
</comment>
<evidence type="ECO:0000256" key="4">
    <source>
        <dbReference type="ARBA" id="ARBA00005420"/>
    </source>
</evidence>
<dbReference type="EMBL" id="BRYA01000015">
    <property type="protein sequence ID" value="GMI32079.1"/>
    <property type="molecule type" value="Genomic_DNA"/>
</dbReference>
<comment type="pathway">
    <text evidence="3">Lipid metabolism.</text>
</comment>
<comment type="similarity">
    <text evidence="4 14">Belongs to the diacylglycerol acyltransferase family.</text>
</comment>
<gene>
    <name evidence="15" type="ORF">TrCOL_g9167</name>
</gene>
<keyword evidence="7 14" id="KW-0812">Transmembrane</keyword>
<evidence type="ECO:0000256" key="10">
    <source>
        <dbReference type="ARBA" id="ARBA00022989"/>
    </source>
</evidence>
<evidence type="ECO:0000256" key="5">
    <source>
        <dbReference type="ARBA" id="ARBA00022516"/>
    </source>
</evidence>
<evidence type="ECO:0000256" key="13">
    <source>
        <dbReference type="ARBA" id="ARBA00023315"/>
    </source>
</evidence>
<keyword evidence="8" id="KW-0319">Glycerol metabolism</keyword>
<reference evidence="16" key="1">
    <citation type="journal article" date="2023" name="Commun. Biol.">
        <title>Genome analysis of Parmales, the sister group of diatoms, reveals the evolutionary specialization of diatoms from phago-mixotrophs to photoautotrophs.</title>
        <authorList>
            <person name="Ban H."/>
            <person name="Sato S."/>
            <person name="Yoshikawa S."/>
            <person name="Yamada K."/>
            <person name="Nakamura Y."/>
            <person name="Ichinomiya M."/>
            <person name="Sato N."/>
            <person name="Blanc-Mathieu R."/>
            <person name="Endo H."/>
            <person name="Kuwata A."/>
            <person name="Ogata H."/>
        </authorList>
    </citation>
    <scope>NUCLEOTIDE SEQUENCE [LARGE SCALE GENOMIC DNA]</scope>
</reference>
<evidence type="ECO:0000313" key="15">
    <source>
        <dbReference type="EMBL" id="GMI32079.1"/>
    </source>
</evidence>
<evidence type="ECO:0000256" key="6">
    <source>
        <dbReference type="ARBA" id="ARBA00022679"/>
    </source>
</evidence>
<dbReference type="Pfam" id="PF03982">
    <property type="entry name" value="DAGAT"/>
    <property type="match status" value="1"/>
</dbReference>
<evidence type="ECO:0000256" key="8">
    <source>
        <dbReference type="ARBA" id="ARBA00022798"/>
    </source>
</evidence>
<evidence type="ECO:0000256" key="11">
    <source>
        <dbReference type="ARBA" id="ARBA00023098"/>
    </source>
</evidence>
<evidence type="ECO:0000256" key="12">
    <source>
        <dbReference type="ARBA" id="ARBA00023136"/>
    </source>
</evidence>
<keyword evidence="16" id="KW-1185">Reference proteome</keyword>
<evidence type="ECO:0000256" key="14">
    <source>
        <dbReference type="RuleBase" id="RU367023"/>
    </source>
</evidence>
<evidence type="ECO:0000313" key="16">
    <source>
        <dbReference type="Proteomes" id="UP001165065"/>
    </source>
</evidence>
<keyword evidence="6 14" id="KW-0808">Transferase</keyword>
<keyword evidence="13" id="KW-0012">Acyltransferase</keyword>
<keyword evidence="9 14" id="KW-0256">Endoplasmic reticulum</keyword>
<organism evidence="15 16">
    <name type="scientific">Triparma columacea</name>
    <dbReference type="NCBI Taxonomy" id="722753"/>
    <lineage>
        <taxon>Eukaryota</taxon>
        <taxon>Sar</taxon>
        <taxon>Stramenopiles</taxon>
        <taxon>Ochrophyta</taxon>
        <taxon>Bolidophyceae</taxon>
        <taxon>Parmales</taxon>
        <taxon>Triparmaceae</taxon>
        <taxon>Triparma</taxon>
    </lineage>
</organism>
<sequence length="367" mass="41976">MGTKKVTKKDIMSATEKEHREYLANESIFKKAFMYISMAVLFPLLEMIYFTLFFIYLLYTYPLLRPFLLLYLTNMYLILDGAPSWSGSNPLSRFYRNPSVHDFFRSLPFWKWSRLYFNASLIKTSPLNPSANHLLCYHPHGIISMGLQTSLGMDACNFKSNFPGINRHVATLVASFKIPLFREWILLHGFVSCGSETMRKILTTPNASLVLVPGGANEALYSHPGTFKAHIMRRRGFCRIALQTGCAIVPVLGFGENELYYTIDNEGDGVGGWIYRWQVWGMKKLSFSFPIMTHVLPRREKIVVVVGGPMGGPYDESGMIMEGEVKRIEEPTTEEIDELHGRYVKGLEELWNKHKDEYGKGIKFECA</sequence>
<dbReference type="GO" id="GO:0004144">
    <property type="term" value="F:diacylglycerol O-acyltransferase activity"/>
    <property type="evidence" value="ECO:0007669"/>
    <property type="project" value="TreeGrafter"/>
</dbReference>
<dbReference type="EC" id="2.3.1.-" evidence="14"/>
<evidence type="ECO:0000256" key="9">
    <source>
        <dbReference type="ARBA" id="ARBA00022824"/>
    </source>
</evidence>
<dbReference type="AlphaFoldDB" id="A0A9W7G4U9"/>
<dbReference type="OrthoDB" id="264532at2759"/>
<dbReference type="CDD" id="cd07987">
    <property type="entry name" value="LPLAT_MGAT-like"/>
    <property type="match status" value="1"/>
</dbReference>
<feature type="transmembrane region" description="Helical" evidence="14">
    <location>
        <begin position="32"/>
        <end position="57"/>
    </location>
</feature>
<comment type="pathway">
    <text evidence="2">Glycerolipid metabolism; triacylglycerol biosynthesis.</text>
</comment>
<evidence type="ECO:0000256" key="1">
    <source>
        <dbReference type="ARBA" id="ARBA00004477"/>
    </source>
</evidence>
<dbReference type="Proteomes" id="UP001165065">
    <property type="component" value="Unassembled WGS sequence"/>
</dbReference>
<comment type="subcellular location">
    <subcellularLocation>
        <location evidence="1 14">Endoplasmic reticulum membrane</location>
        <topology evidence="1 14">Multi-pass membrane protein</topology>
    </subcellularLocation>
</comment>
<evidence type="ECO:0000256" key="3">
    <source>
        <dbReference type="ARBA" id="ARBA00005189"/>
    </source>
</evidence>
<accession>A0A9W7G4U9</accession>
<name>A0A9W7G4U9_9STRA</name>
<dbReference type="GO" id="GO:0005789">
    <property type="term" value="C:endoplasmic reticulum membrane"/>
    <property type="evidence" value="ECO:0007669"/>
    <property type="project" value="UniProtKB-SubCell"/>
</dbReference>
<dbReference type="PANTHER" id="PTHR12317:SF0">
    <property type="entry name" value="ACYLTRANSFERASE"/>
    <property type="match status" value="1"/>
</dbReference>
<keyword evidence="10 14" id="KW-1133">Transmembrane helix</keyword>
<evidence type="ECO:0000256" key="2">
    <source>
        <dbReference type="ARBA" id="ARBA00004771"/>
    </source>
</evidence>
<keyword evidence="5" id="KW-0444">Lipid biosynthesis</keyword>